<evidence type="ECO:0000313" key="4">
    <source>
        <dbReference type="Proteomes" id="UP000215539"/>
    </source>
</evidence>
<dbReference type="Gene3D" id="2.40.70.10">
    <property type="entry name" value="Acid Proteases"/>
    <property type="match status" value="1"/>
</dbReference>
<keyword evidence="2" id="KW-0378">Hydrolase</keyword>
<dbReference type="Proteomes" id="UP000215539">
    <property type="component" value="Chromosome 1"/>
</dbReference>
<organism evidence="2 4">
    <name type="scientific">Capnocytophaga haemolytica</name>
    <dbReference type="NCBI Taxonomy" id="45243"/>
    <lineage>
        <taxon>Bacteria</taxon>
        <taxon>Pseudomonadati</taxon>
        <taxon>Bacteroidota</taxon>
        <taxon>Flavobacteriia</taxon>
        <taxon>Flavobacteriales</taxon>
        <taxon>Flavobacteriaceae</taxon>
        <taxon>Capnocytophaga</taxon>
    </lineage>
</organism>
<dbReference type="InterPro" id="IPR034122">
    <property type="entry name" value="Retropepsin-like_bacterial"/>
</dbReference>
<dbReference type="GO" id="GO:0006508">
    <property type="term" value="P:proteolysis"/>
    <property type="evidence" value="ECO:0007669"/>
    <property type="project" value="UniProtKB-KW"/>
</dbReference>
<keyword evidence="3" id="KW-1185">Reference proteome</keyword>
<dbReference type="EMBL" id="LT906449">
    <property type="protein sequence ID" value="SNV04469.1"/>
    <property type="molecule type" value="Genomic_DNA"/>
</dbReference>
<dbReference type="EMBL" id="CP014227">
    <property type="protein sequence ID" value="AMD85170.1"/>
    <property type="molecule type" value="Genomic_DNA"/>
</dbReference>
<dbReference type="GO" id="GO:0004190">
    <property type="term" value="F:aspartic-type endopeptidase activity"/>
    <property type="evidence" value="ECO:0007669"/>
    <property type="project" value="InterPro"/>
</dbReference>
<dbReference type="InterPro" id="IPR021109">
    <property type="entry name" value="Peptidase_aspartic_dom_sf"/>
</dbReference>
<dbReference type="KEGG" id="chg:AXF12_06385"/>
<dbReference type="CDD" id="cd05483">
    <property type="entry name" value="retropepsin_like_bacteria"/>
    <property type="match status" value="1"/>
</dbReference>
<dbReference type="Proteomes" id="UP000065822">
    <property type="component" value="Chromosome"/>
</dbReference>
<sequence length="152" mass="16684">MGYTLKNILTAQGYTSIKLELGTTQHFILEAKINGIAGRFILDTGASNTCVGTQMDSHFKLRTEASEVKATGAGTSDMETHLSLSNLLEIGTAKMQRTPIILFDLTHVNNALQQRDTPLVHGIIGADILLKKKAIIDYAHKRLYLMGKKKKS</sequence>
<gene>
    <name evidence="1" type="ORF">AXF12_06385</name>
    <name evidence="2" type="ORF">SAMEA44541418_00432</name>
</gene>
<evidence type="ECO:0000313" key="1">
    <source>
        <dbReference type="EMBL" id="AMD85170.1"/>
    </source>
</evidence>
<dbReference type="InterPro" id="IPR001969">
    <property type="entry name" value="Aspartic_peptidase_AS"/>
</dbReference>
<accession>A0AAX2GVD8</accession>
<reference evidence="2 4" key="2">
    <citation type="submission" date="2017-06" db="EMBL/GenBank/DDBJ databases">
        <authorList>
            <consortium name="Pathogen Informatics"/>
        </authorList>
    </citation>
    <scope>NUCLEOTIDE SEQUENCE [LARGE SCALE GENOMIC DNA]</scope>
    <source>
        <strain evidence="2 4">NCTC12947</strain>
    </source>
</reference>
<evidence type="ECO:0000313" key="3">
    <source>
        <dbReference type="Proteomes" id="UP000065822"/>
    </source>
</evidence>
<dbReference type="RefSeq" id="WP_066429314.1">
    <property type="nucleotide sequence ID" value="NZ_CP014227.1"/>
</dbReference>
<keyword evidence="2" id="KW-0645">Protease</keyword>
<evidence type="ECO:0000313" key="2">
    <source>
        <dbReference type="EMBL" id="SNV04469.1"/>
    </source>
</evidence>
<name>A0AAX2GVD8_9FLAO</name>
<protein>
    <submittedName>
        <fullName evidence="1">Acid protease</fullName>
    </submittedName>
    <submittedName>
        <fullName evidence="2">Predicted aspartyl protease</fullName>
    </submittedName>
</protein>
<dbReference type="AlphaFoldDB" id="A0AAX2GVD8"/>
<dbReference type="SUPFAM" id="SSF50630">
    <property type="entry name" value="Acid proteases"/>
    <property type="match status" value="1"/>
</dbReference>
<reference evidence="1 3" key="1">
    <citation type="submission" date="2016-02" db="EMBL/GenBank/DDBJ databases">
        <authorList>
            <person name="Holder M.E."/>
            <person name="Ajami N.J."/>
            <person name="Petrosino J.F."/>
        </authorList>
    </citation>
    <scope>NUCLEOTIDE SEQUENCE [LARGE SCALE GENOMIC DNA]</scope>
    <source>
        <strain evidence="1 3">CCUG 32990</strain>
    </source>
</reference>
<dbReference type="Pfam" id="PF13650">
    <property type="entry name" value="Asp_protease_2"/>
    <property type="match status" value="1"/>
</dbReference>
<dbReference type="PROSITE" id="PS00141">
    <property type="entry name" value="ASP_PROTEASE"/>
    <property type="match status" value="1"/>
</dbReference>
<proteinExistence type="predicted"/>